<dbReference type="InterPro" id="IPR015797">
    <property type="entry name" value="NUDIX_hydrolase-like_dom_sf"/>
</dbReference>
<dbReference type="InterPro" id="IPR020476">
    <property type="entry name" value="Nudix_hydrolase"/>
</dbReference>
<protein>
    <submittedName>
        <fullName evidence="4">NUDIX hydrolase</fullName>
    </submittedName>
</protein>
<dbReference type="PANTHER" id="PTHR43046">
    <property type="entry name" value="GDP-MANNOSE MANNOSYL HYDROLASE"/>
    <property type="match status" value="1"/>
</dbReference>
<dbReference type="Gene3D" id="3.90.79.10">
    <property type="entry name" value="Nucleoside Triphosphate Pyrophosphohydrolase"/>
    <property type="match status" value="1"/>
</dbReference>
<feature type="domain" description="Nudix hydrolase" evidence="3">
    <location>
        <begin position="7"/>
        <end position="125"/>
    </location>
</feature>
<dbReference type="PROSITE" id="PS51462">
    <property type="entry name" value="NUDIX"/>
    <property type="match status" value="1"/>
</dbReference>
<comment type="cofactor">
    <cofactor evidence="1">
        <name>Mg(2+)</name>
        <dbReference type="ChEBI" id="CHEBI:18420"/>
    </cofactor>
</comment>
<dbReference type="SUPFAM" id="SSF55811">
    <property type="entry name" value="Nudix"/>
    <property type="match status" value="1"/>
</dbReference>
<gene>
    <name evidence="4" type="ORF">B8W72_11865</name>
</gene>
<dbReference type="PRINTS" id="PR00502">
    <property type="entry name" value="NUDIXFAMILY"/>
</dbReference>
<comment type="caution">
    <text evidence="4">The sequence shown here is derived from an EMBL/GenBank/DDBJ whole genome shotgun (WGS) entry which is preliminary data.</text>
</comment>
<dbReference type="GO" id="GO:0016787">
    <property type="term" value="F:hydrolase activity"/>
    <property type="evidence" value="ECO:0007669"/>
    <property type="project" value="UniProtKB-KW"/>
</dbReference>
<evidence type="ECO:0000313" key="5">
    <source>
        <dbReference type="Proteomes" id="UP000196082"/>
    </source>
</evidence>
<accession>A0A1Y3LF61</accession>
<sequence>MRDKRKCRIKSRATIICLRSGRVLLVRKKGGKWNFPGGLIEPGESPHAAAARELREETSNEGHGLLSLCSIRVGSVVHHIFTTRFHENEKPVADHEIVACKWVLREKLTPELLNSAAAGLLATRLPALTA</sequence>
<name>A0A1Y3LF61_PSEPU</name>
<dbReference type="AlphaFoldDB" id="A0A1Y3LF61"/>
<evidence type="ECO:0000256" key="1">
    <source>
        <dbReference type="ARBA" id="ARBA00001946"/>
    </source>
</evidence>
<evidence type="ECO:0000256" key="2">
    <source>
        <dbReference type="ARBA" id="ARBA00022801"/>
    </source>
</evidence>
<dbReference type="EMBL" id="NFSB01000072">
    <property type="protein sequence ID" value="OUM33753.1"/>
    <property type="molecule type" value="Genomic_DNA"/>
</dbReference>
<dbReference type="Proteomes" id="UP000196082">
    <property type="component" value="Unassembled WGS sequence"/>
</dbReference>
<organism evidence="4 5">
    <name type="scientific">Pseudomonas putida</name>
    <name type="common">Arthrobacter siderocapsulatus</name>
    <dbReference type="NCBI Taxonomy" id="303"/>
    <lineage>
        <taxon>Bacteria</taxon>
        <taxon>Pseudomonadati</taxon>
        <taxon>Pseudomonadota</taxon>
        <taxon>Gammaproteobacteria</taxon>
        <taxon>Pseudomonadales</taxon>
        <taxon>Pseudomonadaceae</taxon>
        <taxon>Pseudomonas</taxon>
    </lineage>
</organism>
<keyword evidence="2 4" id="KW-0378">Hydrolase</keyword>
<proteinExistence type="predicted"/>
<dbReference type="InterPro" id="IPR000086">
    <property type="entry name" value="NUDIX_hydrolase_dom"/>
</dbReference>
<reference evidence="4 5" key="1">
    <citation type="submission" date="2017-05" db="EMBL/GenBank/DDBJ databases">
        <title>Whole genome sequence of Pseudomonas putida isolate 1312 commercialized as a biostimulant.</title>
        <authorList>
            <person name="Crovadore J."/>
            <person name="Blanc P."/>
            <person name="Chablais R."/>
            <person name="Cochard B."/>
            <person name="Grizard D."/>
            <person name="Lefort F."/>
        </authorList>
    </citation>
    <scope>NUCLEOTIDE SEQUENCE [LARGE SCALE GENOMIC DNA]</scope>
    <source>
        <strain evidence="4 5">1312</strain>
    </source>
</reference>
<dbReference type="Pfam" id="PF00293">
    <property type="entry name" value="NUDIX"/>
    <property type="match status" value="1"/>
</dbReference>
<evidence type="ECO:0000313" key="4">
    <source>
        <dbReference type="EMBL" id="OUM33753.1"/>
    </source>
</evidence>
<dbReference type="PANTHER" id="PTHR43046:SF16">
    <property type="entry name" value="ADP-RIBOSE PYROPHOSPHATASE YJHB-RELATED"/>
    <property type="match status" value="1"/>
</dbReference>
<evidence type="ECO:0000259" key="3">
    <source>
        <dbReference type="PROSITE" id="PS51462"/>
    </source>
</evidence>